<evidence type="ECO:0000313" key="1">
    <source>
        <dbReference type="EMBL" id="VAW65339.1"/>
    </source>
</evidence>
<name>A0A3B0XU07_9ZZZZ</name>
<protein>
    <submittedName>
        <fullName evidence="1">Uncharacterized protein</fullName>
    </submittedName>
</protein>
<accession>A0A3B0XU07</accession>
<sequence>MPGMLHNEAIYQHDLVDLICFFGQIERRANEVQELLIAAQ</sequence>
<dbReference type="EMBL" id="UOFG01000248">
    <property type="protein sequence ID" value="VAW65339.1"/>
    <property type="molecule type" value="Genomic_DNA"/>
</dbReference>
<dbReference type="AlphaFoldDB" id="A0A3B0XU07"/>
<organism evidence="1">
    <name type="scientific">hydrothermal vent metagenome</name>
    <dbReference type="NCBI Taxonomy" id="652676"/>
    <lineage>
        <taxon>unclassified sequences</taxon>
        <taxon>metagenomes</taxon>
        <taxon>ecological metagenomes</taxon>
    </lineage>
</organism>
<reference evidence="1" key="1">
    <citation type="submission" date="2018-06" db="EMBL/GenBank/DDBJ databases">
        <authorList>
            <person name="Zhirakovskaya E."/>
        </authorList>
    </citation>
    <scope>NUCLEOTIDE SEQUENCE</scope>
</reference>
<gene>
    <name evidence="1" type="ORF">MNBD_GAMMA11-346</name>
</gene>
<proteinExistence type="predicted"/>